<organism evidence="3 4">
    <name type="scientific">Siccirubricoccus soli</name>
    <dbReference type="NCBI Taxonomy" id="2899147"/>
    <lineage>
        <taxon>Bacteria</taxon>
        <taxon>Pseudomonadati</taxon>
        <taxon>Pseudomonadota</taxon>
        <taxon>Alphaproteobacteria</taxon>
        <taxon>Acetobacterales</taxon>
        <taxon>Roseomonadaceae</taxon>
        <taxon>Siccirubricoccus</taxon>
    </lineage>
</organism>
<evidence type="ECO:0000256" key="2">
    <source>
        <dbReference type="SAM" id="SignalP"/>
    </source>
</evidence>
<accession>A0ABT1D603</accession>
<feature type="signal peptide" evidence="2">
    <location>
        <begin position="1"/>
        <end position="20"/>
    </location>
</feature>
<comment type="caution">
    <text evidence="3">The sequence shown here is derived from an EMBL/GenBank/DDBJ whole genome shotgun (WGS) entry which is preliminary data.</text>
</comment>
<keyword evidence="4" id="KW-1185">Reference proteome</keyword>
<feature type="chain" id="PRO_5047175200" evidence="2">
    <location>
        <begin position="21"/>
        <end position="216"/>
    </location>
</feature>
<reference evidence="3 4" key="1">
    <citation type="submission" date="2021-12" db="EMBL/GenBank/DDBJ databases">
        <title>Siccirubricoccus leaddurans sp. nov., a high concentration Zn2+ tolerance bacterium.</title>
        <authorList>
            <person name="Cao Y."/>
        </authorList>
    </citation>
    <scope>NUCLEOTIDE SEQUENCE [LARGE SCALE GENOMIC DNA]</scope>
    <source>
        <strain evidence="3 4">KC 17139</strain>
    </source>
</reference>
<evidence type="ECO:0000313" key="4">
    <source>
        <dbReference type="Proteomes" id="UP001523392"/>
    </source>
</evidence>
<keyword evidence="2" id="KW-0732">Signal</keyword>
<protein>
    <submittedName>
        <fullName evidence="3">Uncharacterized protein</fullName>
    </submittedName>
</protein>
<proteinExistence type="predicted"/>
<dbReference type="PROSITE" id="PS51257">
    <property type="entry name" value="PROKAR_LIPOPROTEIN"/>
    <property type="match status" value="1"/>
</dbReference>
<dbReference type="Proteomes" id="UP001523392">
    <property type="component" value="Unassembled WGS sequence"/>
</dbReference>
<dbReference type="EMBL" id="JAFIRR010000086">
    <property type="protein sequence ID" value="MCO6417304.1"/>
    <property type="molecule type" value="Genomic_DNA"/>
</dbReference>
<gene>
    <name evidence="3" type="ORF">JYK14_14175</name>
</gene>
<name>A0ABT1D603_9PROT</name>
<evidence type="ECO:0000313" key="3">
    <source>
        <dbReference type="EMBL" id="MCO6417304.1"/>
    </source>
</evidence>
<feature type="region of interest" description="Disordered" evidence="1">
    <location>
        <begin position="197"/>
        <end position="216"/>
    </location>
</feature>
<dbReference type="RefSeq" id="WP_252953935.1">
    <property type="nucleotide sequence ID" value="NZ_JAFIRR010000086.1"/>
</dbReference>
<feature type="compositionally biased region" description="Pro residues" evidence="1">
    <location>
        <begin position="206"/>
        <end position="216"/>
    </location>
</feature>
<evidence type="ECO:0000256" key="1">
    <source>
        <dbReference type="SAM" id="MobiDB-lite"/>
    </source>
</evidence>
<sequence length="216" mass="22137">MPPRHLLLCLPLLLAACAGAGDKFGSPAVPAGGVGTASAAVTAFMHLCGRLEPEEVERRARTYGFVAIHPSRLPSGAPLPAGSRIMARPQGAPALLFWSDVGPGCELAVGGVDPEALATEFDTMLRGLGQRPELAVNTNLPLPPDPGGELRVQRVALVSPRALLPSPPRLMALRTANAPRTIQAVLTLRVMTPGATAAAPPGMLATPPPSLGAPKG</sequence>